<evidence type="ECO:0000256" key="8">
    <source>
        <dbReference type="ARBA" id="ARBA00023136"/>
    </source>
</evidence>
<dbReference type="Pfam" id="PF13727">
    <property type="entry name" value="CoA_binding_3"/>
    <property type="match status" value="1"/>
</dbReference>
<evidence type="ECO:0000256" key="7">
    <source>
        <dbReference type="ARBA" id="ARBA00022989"/>
    </source>
</evidence>
<evidence type="ECO:0000256" key="5">
    <source>
        <dbReference type="ARBA" id="ARBA00022679"/>
    </source>
</evidence>
<feature type="transmembrane region" description="Helical" evidence="9">
    <location>
        <begin position="31"/>
        <end position="51"/>
    </location>
</feature>
<feature type="transmembrane region" description="Helical" evidence="9">
    <location>
        <begin position="7"/>
        <end position="25"/>
    </location>
</feature>
<organism evidence="11 12">
    <name type="scientific">Fusobacterium necrogenes</name>
    <dbReference type="NCBI Taxonomy" id="858"/>
    <lineage>
        <taxon>Bacteria</taxon>
        <taxon>Fusobacteriati</taxon>
        <taxon>Fusobacteriota</taxon>
        <taxon>Fusobacteriia</taxon>
        <taxon>Fusobacteriales</taxon>
        <taxon>Fusobacteriaceae</taxon>
        <taxon>Fusobacterium</taxon>
    </lineage>
</organism>
<evidence type="ECO:0000313" key="11">
    <source>
        <dbReference type="EMBL" id="STO31138.1"/>
    </source>
</evidence>
<reference evidence="11 12" key="1">
    <citation type="submission" date="2018-06" db="EMBL/GenBank/DDBJ databases">
        <authorList>
            <consortium name="Pathogen Informatics"/>
            <person name="Doyle S."/>
        </authorList>
    </citation>
    <scope>NUCLEOTIDE SEQUENCE [LARGE SCALE GENOMIC DNA]</scope>
    <source>
        <strain evidence="11 12">NCTC10723</strain>
    </source>
</reference>
<evidence type="ECO:0000259" key="10">
    <source>
        <dbReference type="Pfam" id="PF02397"/>
    </source>
</evidence>
<feature type="transmembrane region" description="Helical" evidence="9">
    <location>
        <begin position="89"/>
        <end position="108"/>
    </location>
</feature>
<keyword evidence="6 9" id="KW-0812">Transmembrane</keyword>
<comment type="similarity">
    <text evidence="3">Belongs to the bacterial sugar transferase family.</text>
</comment>
<evidence type="ECO:0000313" key="12">
    <source>
        <dbReference type="Proteomes" id="UP000255328"/>
    </source>
</evidence>
<evidence type="ECO:0000256" key="9">
    <source>
        <dbReference type="SAM" id="Phobius"/>
    </source>
</evidence>
<gene>
    <name evidence="11" type="primary">wcaJ_2</name>
    <name evidence="11" type="ORF">NCTC10723_00578</name>
</gene>
<evidence type="ECO:0000256" key="1">
    <source>
        <dbReference type="ARBA" id="ARBA00004141"/>
    </source>
</evidence>
<dbReference type="AlphaFoldDB" id="A0A377GVY4"/>
<dbReference type="InterPro" id="IPR003362">
    <property type="entry name" value="Bact_transf"/>
</dbReference>
<comment type="subcellular location">
    <subcellularLocation>
        <location evidence="2">Cell membrane</location>
    </subcellularLocation>
    <subcellularLocation>
        <location evidence="1">Membrane</location>
        <topology evidence="1">Multi-pass membrane protein</topology>
    </subcellularLocation>
</comment>
<proteinExistence type="inferred from homology"/>
<keyword evidence="7 9" id="KW-1133">Transmembrane helix</keyword>
<feature type="transmembrane region" description="Helical" evidence="9">
    <location>
        <begin position="257"/>
        <end position="277"/>
    </location>
</feature>
<dbReference type="Gene3D" id="3.40.50.720">
    <property type="entry name" value="NAD(P)-binding Rossmann-like Domain"/>
    <property type="match status" value="1"/>
</dbReference>
<dbReference type="NCBIfam" id="TIGR03025">
    <property type="entry name" value="EPS_sugtrans"/>
    <property type="match status" value="1"/>
</dbReference>
<dbReference type="Pfam" id="PF02397">
    <property type="entry name" value="Bac_transf"/>
    <property type="match status" value="1"/>
</dbReference>
<protein>
    <submittedName>
        <fullName evidence="11">Colanic biosynthesis UDP-glucose lipid carrier transferase</fullName>
    </submittedName>
</protein>
<dbReference type="EMBL" id="UGGU01000003">
    <property type="protein sequence ID" value="STO31138.1"/>
    <property type="molecule type" value="Genomic_DNA"/>
</dbReference>
<dbReference type="RefSeq" id="WP_115269170.1">
    <property type="nucleotide sequence ID" value="NZ_UGGU01000003.1"/>
</dbReference>
<dbReference type="Proteomes" id="UP000255328">
    <property type="component" value="Unassembled WGS sequence"/>
</dbReference>
<sequence length="454" mass="53364">MKRQVAKVVMIIMQFIFYFVVNELFKVPDRIMYNTFFIYLALNLTKNMYSFKTILIWEELRKLLLVHIEYLIIMLINDLAFWGVKYIPVHLFVGLTFTFFNIFIISFIRKVFRKKLEKSLLIIGIGNTANQITRIIKDNNTFTMYKLLGYISANNIEGVNQEVHVEKDKVIGTYEDLDKILDKNKVNEVLIALPLANNEQMEEIINKLDGRVDKIKFIPRLNGTYTLNSTVEDYDGMMVLSTYNGMNKKRYKILKRCFDIIAGSIGCVVLGLLYLIFAPKIKKDGGKAIFTQNRIGKDVKTFKMYKFRSMYVDAEERLQELLEKDEKIREEFYRTFKLKDDPRITKVGEFLRKTSLDEFPQFLNVIKGEMSFVGPRPVVQKEVDMYYGKENARKIFMVKPGITGMWQANGRSDVEDYDSRIGLDLYYIRNWSLWLDVIITIKTIKNVIYRKGAY</sequence>
<keyword evidence="5 11" id="KW-0808">Transferase</keyword>
<keyword evidence="12" id="KW-1185">Reference proteome</keyword>
<dbReference type="InterPro" id="IPR017475">
    <property type="entry name" value="EPS_sugar_tfrase"/>
</dbReference>
<evidence type="ECO:0000256" key="3">
    <source>
        <dbReference type="ARBA" id="ARBA00006464"/>
    </source>
</evidence>
<dbReference type="OrthoDB" id="9808602at2"/>
<dbReference type="PANTHER" id="PTHR30576:SF4">
    <property type="entry name" value="UNDECAPRENYL-PHOSPHATE GALACTOSE PHOSPHOTRANSFERASE"/>
    <property type="match status" value="1"/>
</dbReference>
<evidence type="ECO:0000256" key="6">
    <source>
        <dbReference type="ARBA" id="ARBA00022692"/>
    </source>
</evidence>
<dbReference type="PANTHER" id="PTHR30576">
    <property type="entry name" value="COLANIC BIOSYNTHESIS UDP-GLUCOSE LIPID CARRIER TRANSFERASE"/>
    <property type="match status" value="1"/>
</dbReference>
<keyword evidence="8 9" id="KW-0472">Membrane</keyword>
<feature type="domain" description="Bacterial sugar transferase" evidence="10">
    <location>
        <begin position="255"/>
        <end position="448"/>
    </location>
</feature>
<accession>A0A377GVY4</accession>
<feature type="transmembrane region" description="Helical" evidence="9">
    <location>
        <begin position="63"/>
        <end position="83"/>
    </location>
</feature>
<keyword evidence="4" id="KW-1003">Cell membrane</keyword>
<dbReference type="GO" id="GO:0016780">
    <property type="term" value="F:phosphotransferase activity, for other substituted phosphate groups"/>
    <property type="evidence" value="ECO:0007669"/>
    <property type="project" value="TreeGrafter"/>
</dbReference>
<evidence type="ECO:0000256" key="4">
    <source>
        <dbReference type="ARBA" id="ARBA00022475"/>
    </source>
</evidence>
<dbReference type="GO" id="GO:0005886">
    <property type="term" value="C:plasma membrane"/>
    <property type="evidence" value="ECO:0007669"/>
    <property type="project" value="UniProtKB-SubCell"/>
</dbReference>
<name>A0A377GVY4_9FUSO</name>
<evidence type="ECO:0000256" key="2">
    <source>
        <dbReference type="ARBA" id="ARBA00004236"/>
    </source>
</evidence>